<dbReference type="KEGG" id="ccp:CHC_T00003230001"/>
<proteinExistence type="predicted"/>
<sequence length="321" mass="35259">MDPAAGATATHELTGGEREWYDRYDRQIRLWGVEAQRRLAESHVLIAGTSCSLLGHELAKNVVLSGIARLGLYSSSKSCGRGFLGSNLNATVESLCDMNPHVRVDVIEDILPTIHEFTIVCAIGMSKKEELVIANACREKGVAFCTGRTAGTVGWVFFDFGKSYKFQVKAKKDPKAETESTAMQENEISFCTYAEAVGAPWGKETRRSEFGWHVALSLLEFEGQHGRMPVGDEADQKALLDTYDKLKAEKKPSHSKEELLVQVGTVAQFTIPPVAAIVGGMWGREVIKYVSGKDEPINNFFFFNSKTSSGSLERLGPSELV</sequence>
<dbReference type="Pfam" id="PF00899">
    <property type="entry name" value="ThiF"/>
    <property type="match status" value="1"/>
</dbReference>
<dbReference type="SUPFAM" id="SSF69572">
    <property type="entry name" value="Activating enzymes of the ubiquitin-like proteins"/>
    <property type="match status" value="1"/>
</dbReference>
<dbReference type="EMBL" id="HG001709">
    <property type="protein sequence ID" value="CDF34887.1"/>
    <property type="molecule type" value="Genomic_DNA"/>
</dbReference>
<evidence type="ECO:0000313" key="3">
    <source>
        <dbReference type="Proteomes" id="UP000012073"/>
    </source>
</evidence>
<dbReference type="RefSeq" id="XP_005714706.1">
    <property type="nucleotide sequence ID" value="XM_005714649.1"/>
</dbReference>
<dbReference type="InterPro" id="IPR045886">
    <property type="entry name" value="ThiF/MoeB/HesA"/>
</dbReference>
<dbReference type="Gramene" id="CDF34887">
    <property type="protein sequence ID" value="CDF34887"/>
    <property type="gene ID" value="CHC_T00003230001"/>
</dbReference>
<dbReference type="Proteomes" id="UP000012073">
    <property type="component" value="Unassembled WGS sequence"/>
</dbReference>
<reference evidence="3" key="1">
    <citation type="journal article" date="2013" name="Proc. Natl. Acad. Sci. U.S.A.">
        <title>Genome structure and metabolic features in the red seaweed Chondrus crispus shed light on evolution of the Archaeplastida.</title>
        <authorList>
            <person name="Collen J."/>
            <person name="Porcel B."/>
            <person name="Carre W."/>
            <person name="Ball S.G."/>
            <person name="Chaparro C."/>
            <person name="Tonon T."/>
            <person name="Barbeyron T."/>
            <person name="Michel G."/>
            <person name="Noel B."/>
            <person name="Valentin K."/>
            <person name="Elias M."/>
            <person name="Artiguenave F."/>
            <person name="Arun A."/>
            <person name="Aury J.M."/>
            <person name="Barbosa-Neto J.F."/>
            <person name="Bothwell J.H."/>
            <person name="Bouget F.Y."/>
            <person name="Brillet L."/>
            <person name="Cabello-Hurtado F."/>
            <person name="Capella-Gutierrez S."/>
            <person name="Charrier B."/>
            <person name="Cladiere L."/>
            <person name="Cock J.M."/>
            <person name="Coelho S.M."/>
            <person name="Colleoni C."/>
            <person name="Czjzek M."/>
            <person name="Da Silva C."/>
            <person name="Delage L."/>
            <person name="Denoeud F."/>
            <person name="Deschamps P."/>
            <person name="Dittami S.M."/>
            <person name="Gabaldon T."/>
            <person name="Gachon C.M."/>
            <person name="Groisillier A."/>
            <person name="Herve C."/>
            <person name="Jabbari K."/>
            <person name="Katinka M."/>
            <person name="Kloareg B."/>
            <person name="Kowalczyk N."/>
            <person name="Labadie K."/>
            <person name="Leblanc C."/>
            <person name="Lopez P.J."/>
            <person name="McLachlan D.H."/>
            <person name="Meslet-Cladiere L."/>
            <person name="Moustafa A."/>
            <person name="Nehr Z."/>
            <person name="Nyvall Collen P."/>
            <person name="Panaud O."/>
            <person name="Partensky F."/>
            <person name="Poulain J."/>
            <person name="Rensing S.A."/>
            <person name="Rousvoal S."/>
            <person name="Samson G."/>
            <person name="Symeonidi A."/>
            <person name="Weissenbach J."/>
            <person name="Zambounis A."/>
            <person name="Wincker P."/>
            <person name="Boyen C."/>
        </authorList>
    </citation>
    <scope>NUCLEOTIDE SEQUENCE [LARGE SCALE GENOMIC DNA]</scope>
    <source>
        <strain evidence="3">cv. Stackhouse</strain>
    </source>
</reference>
<dbReference type="Gene3D" id="3.40.50.720">
    <property type="entry name" value="NAD(P)-binding Rossmann-like Domain"/>
    <property type="match status" value="1"/>
</dbReference>
<feature type="domain" description="THIF-type NAD/FAD binding fold" evidence="1">
    <location>
        <begin position="90"/>
        <end position="309"/>
    </location>
</feature>
<gene>
    <name evidence="2" type="ORF">CHC_T00003230001</name>
</gene>
<dbReference type="GeneID" id="17322438"/>
<name>R7Q8N4_CHOCR</name>
<dbReference type="GO" id="GO:0005737">
    <property type="term" value="C:cytoplasm"/>
    <property type="evidence" value="ECO:0007669"/>
    <property type="project" value="TreeGrafter"/>
</dbReference>
<organism evidence="2 3">
    <name type="scientific">Chondrus crispus</name>
    <name type="common">Carrageen Irish moss</name>
    <name type="synonym">Polymorpha crispa</name>
    <dbReference type="NCBI Taxonomy" id="2769"/>
    <lineage>
        <taxon>Eukaryota</taxon>
        <taxon>Rhodophyta</taxon>
        <taxon>Florideophyceae</taxon>
        <taxon>Rhodymeniophycidae</taxon>
        <taxon>Gigartinales</taxon>
        <taxon>Gigartinaceae</taxon>
        <taxon>Chondrus</taxon>
    </lineage>
</organism>
<dbReference type="InterPro" id="IPR035985">
    <property type="entry name" value="Ubiquitin-activating_enz"/>
</dbReference>
<dbReference type="GO" id="GO:0019948">
    <property type="term" value="F:SUMO activating enzyme activity"/>
    <property type="evidence" value="ECO:0007669"/>
    <property type="project" value="TreeGrafter"/>
</dbReference>
<dbReference type="PANTHER" id="PTHR10953">
    <property type="entry name" value="UBIQUITIN-ACTIVATING ENZYME E1"/>
    <property type="match status" value="1"/>
</dbReference>
<dbReference type="PANTHER" id="PTHR10953:SF162">
    <property type="entry name" value="SUMO-ACTIVATING ENZYME SUBUNIT 1"/>
    <property type="match status" value="1"/>
</dbReference>
<dbReference type="GO" id="GO:0016925">
    <property type="term" value="P:protein sumoylation"/>
    <property type="evidence" value="ECO:0007669"/>
    <property type="project" value="TreeGrafter"/>
</dbReference>
<dbReference type="OMA" id="HEFTIVC"/>
<protein>
    <recommendedName>
        <fullName evidence="1">THIF-type NAD/FAD binding fold domain-containing protein</fullName>
    </recommendedName>
</protein>
<evidence type="ECO:0000313" key="2">
    <source>
        <dbReference type="EMBL" id="CDF34887.1"/>
    </source>
</evidence>
<dbReference type="InterPro" id="IPR000594">
    <property type="entry name" value="ThiF_NAD_FAD-bd"/>
</dbReference>
<dbReference type="AlphaFoldDB" id="R7Q8N4"/>
<keyword evidence="3" id="KW-1185">Reference proteome</keyword>
<dbReference type="GO" id="GO:0031510">
    <property type="term" value="C:SUMO activating enzyme complex"/>
    <property type="evidence" value="ECO:0007669"/>
    <property type="project" value="TreeGrafter"/>
</dbReference>
<dbReference type="OrthoDB" id="10252231at2759"/>
<accession>R7Q8N4</accession>
<evidence type="ECO:0000259" key="1">
    <source>
        <dbReference type="Pfam" id="PF00899"/>
    </source>
</evidence>
<dbReference type="PhylomeDB" id="R7Q8N4"/>
<dbReference type="STRING" id="2769.R7Q8N4"/>